<evidence type="ECO:0000313" key="1">
    <source>
        <dbReference type="EMBL" id="TGZ63781.1"/>
    </source>
</evidence>
<keyword evidence="2" id="KW-1185">Reference proteome</keyword>
<sequence>MTPDRIPDGVDLKTIRATVNVLSTQSVSEPSFVRWSSGFRLLKAIVWLRRFIRYLMHKSGRSIIMPTADHLQVKELTDAQMVVIRQVQAEAYEGEINRLKMDTQSKPARISALRELCPILLGGVLCVGGRLQYSSCALSLKHPPILLGKHPPILLGKHPFTDPLIRHYHEAEGYSGTFQVLGVVRQNAWIVHGSEAVKRALRKCI</sequence>
<dbReference type="STRING" id="147828.A0A4S2LJS1"/>
<accession>A0A4S2LJS1</accession>
<dbReference type="Proteomes" id="UP000308267">
    <property type="component" value="Unassembled WGS sequence"/>
</dbReference>
<gene>
    <name evidence="1" type="ORF">CRM22_006729</name>
</gene>
<dbReference type="OrthoDB" id="10066543at2759"/>
<organism evidence="1 2">
    <name type="scientific">Opisthorchis felineus</name>
    <dbReference type="NCBI Taxonomy" id="147828"/>
    <lineage>
        <taxon>Eukaryota</taxon>
        <taxon>Metazoa</taxon>
        <taxon>Spiralia</taxon>
        <taxon>Lophotrochozoa</taxon>
        <taxon>Platyhelminthes</taxon>
        <taxon>Trematoda</taxon>
        <taxon>Digenea</taxon>
        <taxon>Opisthorchiida</taxon>
        <taxon>Opisthorchiata</taxon>
        <taxon>Opisthorchiidae</taxon>
        <taxon>Opisthorchis</taxon>
    </lineage>
</organism>
<dbReference type="PANTHER" id="PTHR47331:SF5">
    <property type="entry name" value="RIBONUCLEASE H"/>
    <property type="match status" value="1"/>
</dbReference>
<reference evidence="1 2" key="1">
    <citation type="journal article" date="2019" name="BMC Genomics">
        <title>New insights from Opisthorchis felineus genome: update on genomics of the epidemiologically important liver flukes.</title>
        <authorList>
            <person name="Ershov N.I."/>
            <person name="Mordvinov V.A."/>
            <person name="Prokhortchouk E.B."/>
            <person name="Pakharukova M.Y."/>
            <person name="Gunbin K.V."/>
            <person name="Ustyantsev K."/>
            <person name="Genaev M.A."/>
            <person name="Blinov A.G."/>
            <person name="Mazur A."/>
            <person name="Boulygina E."/>
            <person name="Tsygankova S."/>
            <person name="Khrameeva E."/>
            <person name="Chekanov N."/>
            <person name="Fan G."/>
            <person name="Xiao A."/>
            <person name="Zhang H."/>
            <person name="Xu X."/>
            <person name="Yang H."/>
            <person name="Solovyev V."/>
            <person name="Lee S.M."/>
            <person name="Liu X."/>
            <person name="Afonnikov D.A."/>
            <person name="Skryabin K.G."/>
        </authorList>
    </citation>
    <scope>NUCLEOTIDE SEQUENCE [LARGE SCALE GENOMIC DNA]</scope>
    <source>
        <strain evidence="1">AK-0245</strain>
        <tissue evidence="1">Whole organism</tissue>
    </source>
</reference>
<comment type="caution">
    <text evidence="1">The sequence shown here is derived from an EMBL/GenBank/DDBJ whole genome shotgun (WGS) entry which is preliminary data.</text>
</comment>
<evidence type="ECO:0000313" key="2">
    <source>
        <dbReference type="Proteomes" id="UP000308267"/>
    </source>
</evidence>
<name>A0A4S2LJS1_OPIFE</name>
<protein>
    <submittedName>
        <fullName evidence="1">Uncharacterized protein</fullName>
    </submittedName>
</protein>
<dbReference type="PANTHER" id="PTHR47331">
    <property type="entry name" value="PHD-TYPE DOMAIN-CONTAINING PROTEIN"/>
    <property type="match status" value="1"/>
</dbReference>
<dbReference type="AlphaFoldDB" id="A0A4S2LJS1"/>
<proteinExistence type="predicted"/>
<dbReference type="EMBL" id="SJOL01007044">
    <property type="protein sequence ID" value="TGZ63781.1"/>
    <property type="molecule type" value="Genomic_DNA"/>
</dbReference>